<accession>A0A6I4IM48</accession>
<dbReference type="AlphaFoldDB" id="A0A6I4IM48"/>
<organism evidence="1 2">
    <name type="scientific">Flavobacterium profundi</name>
    <dbReference type="NCBI Taxonomy" id="1774945"/>
    <lineage>
        <taxon>Bacteria</taxon>
        <taxon>Pseudomonadati</taxon>
        <taxon>Bacteroidota</taxon>
        <taxon>Flavobacteriia</taxon>
        <taxon>Flavobacteriales</taxon>
        <taxon>Flavobacteriaceae</taxon>
        <taxon>Flavobacterium</taxon>
    </lineage>
</organism>
<gene>
    <name evidence="1" type="ORF">GOQ30_11285</name>
</gene>
<evidence type="ECO:0000313" key="2">
    <source>
        <dbReference type="Proteomes" id="UP000431264"/>
    </source>
</evidence>
<keyword evidence="2" id="KW-1185">Reference proteome</keyword>
<evidence type="ECO:0000313" key="1">
    <source>
        <dbReference type="EMBL" id="MVO09741.1"/>
    </source>
</evidence>
<name>A0A6I4IM48_9FLAO</name>
<comment type="caution">
    <text evidence="1">The sequence shown here is derived from an EMBL/GenBank/DDBJ whole genome shotgun (WGS) entry which is preliminary data.</text>
</comment>
<dbReference type="EMBL" id="WQLW01000008">
    <property type="protein sequence ID" value="MVO09741.1"/>
    <property type="molecule type" value="Genomic_DNA"/>
</dbReference>
<proteinExistence type="predicted"/>
<sequence>MKNILIPVGLLAIGGILIASNKKSIKTDLVRKQLKEYIRSITDSDADLQLIGIIDKMTDDEVIFLNDLWIVKKYSQPYPKEVQIKFNSIGEKYNIFT</sequence>
<dbReference type="Proteomes" id="UP000431264">
    <property type="component" value="Unassembled WGS sequence"/>
</dbReference>
<reference evidence="2" key="1">
    <citation type="submission" date="2019-05" db="EMBL/GenBank/DDBJ databases">
        <title>Flavobacterium profundi sp. nov., isolated from a deep-sea seamount.</title>
        <authorList>
            <person name="Zhang D.-C."/>
        </authorList>
    </citation>
    <scope>NUCLEOTIDE SEQUENCE [LARGE SCALE GENOMIC DNA]</scope>
    <source>
        <strain evidence="2">TP390</strain>
    </source>
</reference>
<protein>
    <submittedName>
        <fullName evidence="1">Uncharacterized protein</fullName>
    </submittedName>
</protein>
<dbReference type="RefSeq" id="WP_140998120.1">
    <property type="nucleotide sequence ID" value="NZ_VDCZ01000008.1"/>
</dbReference>